<name>A0A9Q0LUG2_ANAIG</name>
<keyword evidence="3" id="KW-1185">Reference proteome</keyword>
<evidence type="ECO:0000313" key="2">
    <source>
        <dbReference type="EMBL" id="KAJ5079247.1"/>
    </source>
</evidence>
<evidence type="ECO:0000313" key="3">
    <source>
        <dbReference type="Proteomes" id="UP001149090"/>
    </source>
</evidence>
<accession>A0A9Q0LUG2</accession>
<dbReference type="PROSITE" id="PS51886">
    <property type="entry name" value="TLDC"/>
    <property type="match status" value="1"/>
</dbReference>
<dbReference type="PANTHER" id="PTHR23354">
    <property type="entry name" value="NUCLEOLAR PROTEIN 7/ESTROGEN RECEPTOR COACTIVATOR-RELATED"/>
    <property type="match status" value="1"/>
</dbReference>
<sequence>MKKGFSAKRDGFNSKNWHNAVDGKGKTLVIIKTKDNFIFGGFTQVGFKYSQNGEYINDSNAFIFSLRNDKGDRKPEKFTIKKGEEKYAILSNLDFGPFFGSDIWLDSELQYGYSNFGYSYNLPNGIKYKSYESRSYLAGSLSIYRITISEPFGYPLIDRIYEWQGEHKATAISKTALIFHQFAKEIGDGNINRIVFEEHDSNNLQENLPTVSPTRSNHPFQYRRCITPNVYRNVPQKKKLSMVTNSNSDIIVIIFHSEKTVSNESVHQFSDTITNAFCSKYEKTLEKLKSTFQAIADEKNPLKTLDEVYVKEFASFQSSLDSLKSDFDQEFINDNL</sequence>
<dbReference type="Pfam" id="PF07534">
    <property type="entry name" value="TLD"/>
    <property type="match status" value="1"/>
</dbReference>
<dbReference type="Proteomes" id="UP001149090">
    <property type="component" value="Unassembled WGS sequence"/>
</dbReference>
<protein>
    <recommendedName>
        <fullName evidence="1">TLDc domain-containing protein</fullName>
    </recommendedName>
</protein>
<dbReference type="OrthoDB" id="26679at2759"/>
<dbReference type="InterPro" id="IPR006571">
    <property type="entry name" value="TLDc_dom"/>
</dbReference>
<comment type="caution">
    <text evidence="2">The sequence shown here is derived from an EMBL/GenBank/DDBJ whole genome shotgun (WGS) entry which is preliminary data.</text>
</comment>
<dbReference type="EMBL" id="JAPDFW010000033">
    <property type="protein sequence ID" value="KAJ5079247.1"/>
    <property type="molecule type" value="Genomic_DNA"/>
</dbReference>
<dbReference type="AlphaFoldDB" id="A0A9Q0LUG2"/>
<proteinExistence type="predicted"/>
<dbReference type="PANTHER" id="PTHR23354:SF122">
    <property type="entry name" value="GTPASE-ACTIVATING PROTEIN SKYWALKER"/>
    <property type="match status" value="1"/>
</dbReference>
<evidence type="ECO:0000259" key="1">
    <source>
        <dbReference type="PROSITE" id="PS51886"/>
    </source>
</evidence>
<gene>
    <name evidence="2" type="ORF">M0811_04268</name>
</gene>
<organism evidence="2 3">
    <name type="scientific">Anaeramoeba ignava</name>
    <name type="common">Anaerobic marine amoeba</name>
    <dbReference type="NCBI Taxonomy" id="1746090"/>
    <lineage>
        <taxon>Eukaryota</taxon>
        <taxon>Metamonada</taxon>
        <taxon>Anaeramoebidae</taxon>
        <taxon>Anaeramoeba</taxon>
    </lineage>
</organism>
<reference evidence="2" key="1">
    <citation type="submission" date="2022-10" db="EMBL/GenBank/DDBJ databases">
        <title>Novel sulphate-reducing endosymbionts in the free-living metamonad Anaeramoeba.</title>
        <authorList>
            <person name="Jerlstrom-Hultqvist J."/>
            <person name="Cepicka I."/>
            <person name="Gallot-Lavallee L."/>
            <person name="Salas-Leiva D."/>
            <person name="Curtis B.A."/>
            <person name="Zahonova K."/>
            <person name="Pipaliya S."/>
            <person name="Dacks J."/>
            <person name="Roger A.J."/>
        </authorList>
    </citation>
    <scope>NUCLEOTIDE SEQUENCE</scope>
    <source>
        <strain evidence="2">BMAN</strain>
    </source>
</reference>
<feature type="domain" description="TLDc" evidence="1">
    <location>
        <begin position="1"/>
        <end position="137"/>
    </location>
</feature>